<dbReference type="EMBL" id="PPDF01000012">
    <property type="protein sequence ID" value="PQL24686.1"/>
    <property type="molecule type" value="Genomic_DNA"/>
</dbReference>
<organism evidence="2 3">
    <name type="scientific">Veillonella tobetsuensis</name>
    <dbReference type="NCBI Taxonomy" id="1110546"/>
    <lineage>
        <taxon>Bacteria</taxon>
        <taxon>Bacillati</taxon>
        <taxon>Bacillota</taxon>
        <taxon>Negativicutes</taxon>
        <taxon>Veillonellales</taxon>
        <taxon>Veillonellaceae</taxon>
        <taxon>Veillonella</taxon>
    </lineage>
</organism>
<reference evidence="2 3" key="1">
    <citation type="submission" date="2018-01" db="EMBL/GenBank/DDBJ databases">
        <title>Draft genome sequences of clinical isolates and type strains of oral Veillonella including Veillonella infantum sp., nov.</title>
        <authorList>
            <person name="Mashima I."/>
            <person name="Liao Y.-C."/>
            <person name="Sabharwal A."/>
            <person name="Haase E.M."/>
            <person name="Nakazawa F."/>
            <person name="Scannapieco F.A."/>
        </authorList>
    </citation>
    <scope>NUCLEOTIDE SEQUENCE [LARGE SCALE GENOMIC DNA]</scope>
    <source>
        <strain evidence="2 3">Y6</strain>
    </source>
</reference>
<evidence type="ECO:0000259" key="1">
    <source>
        <dbReference type="Pfam" id="PF12706"/>
    </source>
</evidence>
<dbReference type="PANTHER" id="PTHR42663">
    <property type="entry name" value="HYDROLASE C777.06C-RELATED-RELATED"/>
    <property type="match status" value="1"/>
</dbReference>
<evidence type="ECO:0000313" key="3">
    <source>
        <dbReference type="Proteomes" id="UP000238877"/>
    </source>
</evidence>
<gene>
    <name evidence="2" type="ORF">VTHSUH11_06795</name>
</gene>
<dbReference type="Gene3D" id="3.60.15.10">
    <property type="entry name" value="Ribonuclease Z/Hydroxyacylglutathione hydrolase-like"/>
    <property type="match status" value="1"/>
</dbReference>
<protein>
    <submittedName>
        <fullName evidence="2">PhnP protein</fullName>
    </submittedName>
</protein>
<sequence>MKIAYLGTSAAEGIPALFCHCDVCKYARKYKGKNIRTRSQVLIDDTILIDFGPDTYMHSLQYDISLADIYHCLITHTHDDHLYLEDLRARRRSRANLDLGTPTLTVYGGRGVKKVLKPDDNGFVTKDKSIFYQPVYDYSPFYIEDKYEIIPISSIHNTTNPLVYVIRKDDSVFLYAHDTDVLSEESLLYLNLNNIRFDAISLDCTEGIKHIDYPGHMNFERMKIMCDLMRKYNLIDLNTKIIANHFSHNGLISYDDAVIKGNELGYIISYDGMILNI</sequence>
<feature type="domain" description="Metallo-beta-lactamase" evidence="1">
    <location>
        <begin position="46"/>
        <end position="228"/>
    </location>
</feature>
<dbReference type="RefSeq" id="WP_105093108.1">
    <property type="nucleotide sequence ID" value="NZ_PPDF01000012.1"/>
</dbReference>
<dbReference type="SUPFAM" id="SSF56281">
    <property type="entry name" value="Metallo-hydrolase/oxidoreductase"/>
    <property type="match status" value="1"/>
</dbReference>
<name>A0A2S7ZN55_9FIRM</name>
<dbReference type="InterPro" id="IPR036866">
    <property type="entry name" value="RibonucZ/Hydroxyglut_hydro"/>
</dbReference>
<evidence type="ECO:0000313" key="2">
    <source>
        <dbReference type="EMBL" id="PQL24686.1"/>
    </source>
</evidence>
<proteinExistence type="predicted"/>
<accession>A0A2S7ZN55</accession>
<dbReference type="PANTHER" id="PTHR42663:SF6">
    <property type="entry name" value="HYDROLASE C777.06C-RELATED"/>
    <property type="match status" value="1"/>
</dbReference>
<dbReference type="AlphaFoldDB" id="A0A2S7ZN55"/>
<dbReference type="InterPro" id="IPR001279">
    <property type="entry name" value="Metallo-B-lactamas"/>
</dbReference>
<dbReference type="Proteomes" id="UP000238877">
    <property type="component" value="Unassembled WGS sequence"/>
</dbReference>
<comment type="caution">
    <text evidence="2">The sequence shown here is derived from an EMBL/GenBank/DDBJ whole genome shotgun (WGS) entry which is preliminary data.</text>
</comment>
<dbReference type="Pfam" id="PF12706">
    <property type="entry name" value="Lactamase_B_2"/>
    <property type="match status" value="1"/>
</dbReference>